<dbReference type="RefSeq" id="WP_350402592.1">
    <property type="nucleotide sequence ID" value="NZ_JBELOE010000265.1"/>
</dbReference>
<dbReference type="EMBL" id="JBELOE010000265">
    <property type="protein sequence ID" value="MER2493395.1"/>
    <property type="molecule type" value="Genomic_DNA"/>
</dbReference>
<reference evidence="2 3" key="1">
    <citation type="submission" date="2024-06" db="EMBL/GenBank/DDBJ databases">
        <authorList>
            <person name="Chen R.Y."/>
        </authorList>
    </citation>
    <scope>NUCLEOTIDE SEQUENCE [LARGE SCALE GENOMIC DNA]</scope>
    <source>
        <strain evidence="2 3">D2</strain>
    </source>
</reference>
<keyword evidence="3" id="KW-1185">Reference proteome</keyword>
<name>A0ABV1RKH8_9ALTE</name>
<organism evidence="2 3">
    <name type="scientific">Catenovulum sediminis</name>
    <dbReference type="NCBI Taxonomy" id="1740262"/>
    <lineage>
        <taxon>Bacteria</taxon>
        <taxon>Pseudomonadati</taxon>
        <taxon>Pseudomonadota</taxon>
        <taxon>Gammaproteobacteria</taxon>
        <taxon>Alteromonadales</taxon>
        <taxon>Alteromonadaceae</taxon>
        <taxon>Catenovulum</taxon>
    </lineage>
</organism>
<protein>
    <submittedName>
        <fullName evidence="2">Uncharacterized protein</fullName>
    </submittedName>
</protein>
<accession>A0ABV1RKH8</accession>
<sequence length="122" mass="13766">MTEQKPTLSTVPKVEPKNNDTDINEFLSELNAGVYKDKVQHVLSQVALAVVNHGGKGKVTLEFDFKQINNSDRVHIDHKLKYTAPRRTGKFSEEDTTSTPMYVGHGGKITLFSETQNDMFER</sequence>
<evidence type="ECO:0000313" key="3">
    <source>
        <dbReference type="Proteomes" id="UP001467690"/>
    </source>
</evidence>
<gene>
    <name evidence="2" type="ORF">ABS311_16075</name>
</gene>
<feature type="region of interest" description="Disordered" evidence="1">
    <location>
        <begin position="1"/>
        <end position="20"/>
    </location>
</feature>
<dbReference type="Proteomes" id="UP001467690">
    <property type="component" value="Unassembled WGS sequence"/>
</dbReference>
<feature type="compositionally biased region" description="Polar residues" evidence="1">
    <location>
        <begin position="1"/>
        <end position="10"/>
    </location>
</feature>
<comment type="caution">
    <text evidence="2">The sequence shown here is derived from an EMBL/GenBank/DDBJ whole genome shotgun (WGS) entry which is preliminary data.</text>
</comment>
<proteinExistence type="predicted"/>
<evidence type="ECO:0000313" key="2">
    <source>
        <dbReference type="EMBL" id="MER2493395.1"/>
    </source>
</evidence>
<evidence type="ECO:0000256" key="1">
    <source>
        <dbReference type="SAM" id="MobiDB-lite"/>
    </source>
</evidence>